<reference evidence="1" key="2">
    <citation type="submission" date="2023-03" db="EMBL/GenBank/DDBJ databases">
        <authorList>
            <person name="Inwood S.N."/>
            <person name="Skelly J.G."/>
            <person name="Guhlin J."/>
            <person name="Harrop T.W.R."/>
            <person name="Goldson S.G."/>
            <person name="Dearden P.K."/>
        </authorList>
    </citation>
    <scope>NUCLEOTIDE SEQUENCE</scope>
    <source>
        <strain evidence="1">Irish</strain>
        <tissue evidence="1">Whole body</tissue>
    </source>
</reference>
<protein>
    <submittedName>
        <fullName evidence="1">Uncharacterized protein</fullName>
    </submittedName>
</protein>
<dbReference type="Proteomes" id="UP001168990">
    <property type="component" value="Unassembled WGS sequence"/>
</dbReference>
<gene>
    <name evidence="1" type="ORF">PV328_011293</name>
</gene>
<evidence type="ECO:0000313" key="2">
    <source>
        <dbReference type="Proteomes" id="UP001168990"/>
    </source>
</evidence>
<dbReference type="AlphaFoldDB" id="A0AA39C4Q6"/>
<keyword evidence="2" id="KW-1185">Reference proteome</keyword>
<evidence type="ECO:0000313" key="1">
    <source>
        <dbReference type="EMBL" id="KAK0157564.1"/>
    </source>
</evidence>
<accession>A0AA39C4Q6</accession>
<organism evidence="1 2">
    <name type="scientific">Microctonus aethiopoides</name>
    <dbReference type="NCBI Taxonomy" id="144406"/>
    <lineage>
        <taxon>Eukaryota</taxon>
        <taxon>Metazoa</taxon>
        <taxon>Ecdysozoa</taxon>
        <taxon>Arthropoda</taxon>
        <taxon>Hexapoda</taxon>
        <taxon>Insecta</taxon>
        <taxon>Pterygota</taxon>
        <taxon>Neoptera</taxon>
        <taxon>Endopterygota</taxon>
        <taxon>Hymenoptera</taxon>
        <taxon>Apocrita</taxon>
        <taxon>Ichneumonoidea</taxon>
        <taxon>Braconidae</taxon>
        <taxon>Euphorinae</taxon>
        <taxon>Microctonus</taxon>
    </lineage>
</organism>
<comment type="caution">
    <text evidence="1">The sequence shown here is derived from an EMBL/GenBank/DDBJ whole genome shotgun (WGS) entry which is preliminary data.</text>
</comment>
<reference evidence="1" key="1">
    <citation type="journal article" date="2023" name="bioRxiv">
        <title>Scaffold-level genome assemblies of two parasitoid biocontrol wasps reveal the parthenogenesis mechanism and an associated novel virus.</title>
        <authorList>
            <person name="Inwood S."/>
            <person name="Skelly J."/>
            <person name="Guhlin J."/>
            <person name="Harrop T."/>
            <person name="Goldson S."/>
            <person name="Dearden P."/>
        </authorList>
    </citation>
    <scope>NUCLEOTIDE SEQUENCE</scope>
    <source>
        <strain evidence="1">Irish</strain>
        <tissue evidence="1">Whole body</tissue>
    </source>
</reference>
<proteinExistence type="predicted"/>
<dbReference type="EMBL" id="JAQQBS010001425">
    <property type="protein sequence ID" value="KAK0157564.1"/>
    <property type="molecule type" value="Genomic_DNA"/>
</dbReference>
<name>A0AA39C4Q6_9HYME</name>
<sequence>MNQGNKILFFSLGNINEPIARGRRTNYGWTIEKPIYAEEPKWILMEEEAKQSGQRQLVTNNKEDPFYIARGKKMAIEYSQDFEDKHKSHLQRINRANMFPDSKVNSEINLWNNSNLPMYFHPNNLRLISTPQNGGNIQPRDKHSDIMDMLQEPFMISRGKKNLMNKRDEHNLFANAFEFIDANPLRDRRGKLFEQLMKEKDPFYVARGKRDSSIVHYQLFLFLQFVSRKMWLLLEICIIVVATESADSNDFINDDYLGSNLDTKLEKNKPPDIFKLPMKILLLPTLHNSNAQQWNKILRMESANERDIATANKIIENDKSKYEMVKLKSSKSPLAEWLFTTNIDNEKEQRIPLFSPWGGKRSSSLYKPDPKIRRPSRVPFNSWGGKRDGEKYNFDEKIQDVKRLNTINLPGIKKPFNSWGVKQNSLNGDKKNGNINNVEDKKIRIEFEPWGGKKDVDYNENDYTISSSRILLHSQ</sequence>